<dbReference type="PATRIC" id="fig|568814.3.peg.1260"/>
<name>A0A0H3MVT7_STRS4</name>
<keyword evidence="1" id="KW-0472">Membrane</keyword>
<dbReference type="Pfam" id="PF06772">
    <property type="entry name" value="LtrA"/>
    <property type="match status" value="1"/>
</dbReference>
<feature type="transmembrane region" description="Helical" evidence="1">
    <location>
        <begin position="161"/>
        <end position="177"/>
    </location>
</feature>
<evidence type="ECO:0000313" key="3">
    <source>
        <dbReference type="Proteomes" id="UP000009077"/>
    </source>
</evidence>
<dbReference type="HOGENOM" id="CLU_045667_1_3_9"/>
<dbReference type="Proteomes" id="UP000009077">
    <property type="component" value="Chromosome"/>
</dbReference>
<feature type="transmembrane region" description="Helical" evidence="1">
    <location>
        <begin position="189"/>
        <end position="209"/>
    </location>
</feature>
<dbReference type="AlphaFoldDB" id="A0A0H3MVT7"/>
<keyword evidence="3" id="KW-1185">Reference proteome</keyword>
<accession>A0A0H3MVT7</accession>
<feature type="transmembrane region" description="Helical" evidence="1">
    <location>
        <begin position="70"/>
        <end position="88"/>
    </location>
</feature>
<feature type="transmembrane region" description="Helical" evidence="1">
    <location>
        <begin position="282"/>
        <end position="304"/>
    </location>
</feature>
<reference evidence="2 3" key="1">
    <citation type="journal article" date="2009" name="PLoS ONE">
        <title>Rapid evolution of virulence and drug resistance in the emerging zoonotic pathogen Streptococcus suis.</title>
        <authorList>
            <person name="Holden M.T.G."/>
            <person name="Hauser H."/>
            <person name="Sanders M."/>
            <person name="Ngo T.H."/>
            <person name="Cherevach I."/>
            <person name="Cronin A."/>
            <person name="Goodhead I."/>
            <person name="Mungall K."/>
            <person name="Quail M.A."/>
            <person name="Price C."/>
            <person name="Rabbinowitsch E."/>
            <person name="Sharp S."/>
            <person name="Croucher N.J."/>
            <person name="Chieu T.B."/>
            <person name="Mai N.T.H."/>
            <person name="Diep T.S."/>
            <person name="Chinh N.T."/>
            <person name="Kehoe M."/>
            <person name="Leigh J.A."/>
            <person name="Ward P.N."/>
            <person name="Dowson C.G."/>
            <person name="Whatmore A.M."/>
            <person name="Chanter N."/>
            <person name="Iversen P."/>
            <person name="Gottschalk M."/>
            <person name="Slater J.D."/>
            <person name="Smith H.E."/>
            <person name="Spratt B.G."/>
            <person name="Xu J."/>
            <person name="Ye C."/>
            <person name="Bentley S."/>
            <person name="Barrell B.G."/>
            <person name="Schultsz C."/>
            <person name="Maskell D.J."/>
            <person name="Parkhill J."/>
        </authorList>
    </citation>
    <scope>NUCLEOTIDE SEQUENCE [LARGE SCALE GENOMIC DNA]</scope>
    <source>
        <strain evidence="2 3">BM407</strain>
    </source>
</reference>
<feature type="transmembrane region" description="Helical" evidence="1">
    <location>
        <begin position="136"/>
        <end position="155"/>
    </location>
</feature>
<keyword evidence="1" id="KW-0812">Transmembrane</keyword>
<feature type="transmembrane region" description="Helical" evidence="1">
    <location>
        <begin position="221"/>
        <end position="241"/>
    </location>
</feature>
<dbReference type="PANTHER" id="PTHR36840:SF1">
    <property type="entry name" value="BLL5714 PROTEIN"/>
    <property type="match status" value="1"/>
</dbReference>
<feature type="transmembrane region" description="Helical" evidence="1">
    <location>
        <begin position="316"/>
        <end position="332"/>
    </location>
</feature>
<feature type="transmembrane region" description="Helical" evidence="1">
    <location>
        <begin position="338"/>
        <end position="357"/>
    </location>
</feature>
<feature type="transmembrane region" description="Helical" evidence="1">
    <location>
        <begin position="12"/>
        <end position="31"/>
    </location>
</feature>
<keyword evidence="1" id="KW-1133">Transmembrane helix</keyword>
<feature type="transmembrane region" description="Helical" evidence="1">
    <location>
        <begin position="94"/>
        <end position="116"/>
    </location>
</feature>
<dbReference type="RefSeq" id="WP_011922179.1">
    <property type="nucleotide sequence ID" value="NC_012926.1"/>
</dbReference>
<protein>
    <submittedName>
        <fullName evidence="2">Low temperature requirement A protein</fullName>
    </submittedName>
</protein>
<dbReference type="EMBL" id="FM252032">
    <property type="protein sequence ID" value="CAZ56082.1"/>
    <property type="molecule type" value="Genomic_DNA"/>
</dbReference>
<proteinExistence type="predicted"/>
<organism evidence="2 3">
    <name type="scientific">Streptococcus suis (strain BM407)</name>
    <dbReference type="NCBI Taxonomy" id="568814"/>
    <lineage>
        <taxon>Bacteria</taxon>
        <taxon>Bacillati</taxon>
        <taxon>Bacillota</taxon>
        <taxon>Bacilli</taxon>
        <taxon>Lactobacillales</taxon>
        <taxon>Streptococcaceae</taxon>
        <taxon>Streptococcus</taxon>
    </lineage>
</organism>
<dbReference type="GeneID" id="8153938"/>
<dbReference type="KEGG" id="ssb:SSUBM407_1224"/>
<evidence type="ECO:0000313" key="2">
    <source>
        <dbReference type="EMBL" id="CAZ56082.1"/>
    </source>
</evidence>
<feature type="transmembrane region" description="Helical" evidence="1">
    <location>
        <begin position="43"/>
        <end position="63"/>
    </location>
</feature>
<dbReference type="InterPro" id="IPR010640">
    <property type="entry name" value="Low_temperature_requirement_A"/>
</dbReference>
<gene>
    <name evidence="2" type="ordered locus">SSUBM407_1224</name>
</gene>
<dbReference type="PANTHER" id="PTHR36840">
    <property type="entry name" value="BLL5714 PROTEIN"/>
    <property type="match status" value="1"/>
</dbReference>
<evidence type="ECO:0000256" key="1">
    <source>
        <dbReference type="SAM" id="Phobius"/>
    </source>
</evidence>
<feature type="transmembrane region" description="Helical" evidence="1">
    <location>
        <begin position="253"/>
        <end position="276"/>
    </location>
</feature>
<sequence>MSEITAKRVSNYELFYDLVFVLATSSLTGLLHGNHIGFKEVTTFITTNLIIMTLWMNETIYLNKYGERDFLDIFTIIPSMYLIGNMSLNFSNDFAQTALPFNTFLTLSYVIILLQYYLRGRRIGFNEDIKATLQMLATYIVVFAGATLLVIFKLWTNDERMLIVYIIPFLISFFFQKRMSHDPINFPHMVERCQLITIITFGEIVIAIIKNYPLLELPLEGILLFFAMATLFIFYISQTYLTIDHHRKADATVLLYAHLVIVLGLNFFTVAMELFPSHHNDLALPMLIVGNLIFYSGILSTSFYNQQVHQVGRRGLFIYALILLIGNVALLLDGHSNILLFVILNLLSHAMVAYHVIRFGKANHSLLGEDM</sequence>